<reference evidence="12 13" key="1">
    <citation type="journal article" date="2019" name="Sci. Data">
        <title>Hybrid genome assembly and annotation of Danionella translucida.</title>
        <authorList>
            <person name="Kadobianskyi M."/>
            <person name="Schulze L."/>
            <person name="Schuelke M."/>
            <person name="Judkewitz B."/>
        </authorList>
    </citation>
    <scope>NUCLEOTIDE SEQUENCE [LARGE SCALE GENOMIC DNA]</scope>
    <source>
        <strain evidence="12 13">Bolton</strain>
    </source>
</reference>
<evidence type="ECO:0000256" key="8">
    <source>
        <dbReference type="ARBA" id="ARBA00047899"/>
    </source>
</evidence>
<dbReference type="SUPFAM" id="SSF56112">
    <property type="entry name" value="Protein kinase-like (PK-like)"/>
    <property type="match status" value="1"/>
</dbReference>
<dbReference type="Proteomes" id="UP000316079">
    <property type="component" value="Unassembled WGS sequence"/>
</dbReference>
<dbReference type="GO" id="GO:0005524">
    <property type="term" value="F:ATP binding"/>
    <property type="evidence" value="ECO:0007669"/>
    <property type="project" value="UniProtKB-KW"/>
</dbReference>
<organism evidence="12 13">
    <name type="scientific">Danionella cerebrum</name>
    <dbReference type="NCBI Taxonomy" id="2873325"/>
    <lineage>
        <taxon>Eukaryota</taxon>
        <taxon>Metazoa</taxon>
        <taxon>Chordata</taxon>
        <taxon>Craniata</taxon>
        <taxon>Vertebrata</taxon>
        <taxon>Euteleostomi</taxon>
        <taxon>Actinopterygii</taxon>
        <taxon>Neopterygii</taxon>
        <taxon>Teleostei</taxon>
        <taxon>Ostariophysi</taxon>
        <taxon>Cypriniformes</taxon>
        <taxon>Danionidae</taxon>
        <taxon>Danioninae</taxon>
        <taxon>Danionella</taxon>
    </lineage>
</organism>
<dbReference type="PROSITE" id="PS00108">
    <property type="entry name" value="PROTEIN_KINASE_ST"/>
    <property type="match status" value="1"/>
</dbReference>
<evidence type="ECO:0000259" key="11">
    <source>
        <dbReference type="PROSITE" id="PS50011"/>
    </source>
</evidence>
<dbReference type="AlphaFoldDB" id="A0A553N4H6"/>
<dbReference type="GO" id="GO:0043066">
    <property type="term" value="P:negative regulation of apoptotic process"/>
    <property type="evidence" value="ECO:0007669"/>
    <property type="project" value="TreeGrafter"/>
</dbReference>
<comment type="caution">
    <text evidence="12">The sequence shown here is derived from an EMBL/GenBank/DDBJ whole genome shotgun (WGS) entry which is preliminary data.</text>
</comment>
<gene>
    <name evidence="12" type="ORF">DNTS_013668</name>
</gene>
<comment type="catalytic activity">
    <reaction evidence="8">
        <text>L-threonyl-[protein] + ATP = O-phospho-L-threonyl-[protein] + ADP + H(+)</text>
        <dbReference type="Rhea" id="RHEA:46608"/>
        <dbReference type="Rhea" id="RHEA-COMP:11060"/>
        <dbReference type="Rhea" id="RHEA-COMP:11605"/>
        <dbReference type="ChEBI" id="CHEBI:15378"/>
        <dbReference type="ChEBI" id="CHEBI:30013"/>
        <dbReference type="ChEBI" id="CHEBI:30616"/>
        <dbReference type="ChEBI" id="CHEBI:61977"/>
        <dbReference type="ChEBI" id="CHEBI:456216"/>
        <dbReference type="EC" id="2.7.11.1"/>
    </reaction>
</comment>
<evidence type="ECO:0000256" key="1">
    <source>
        <dbReference type="ARBA" id="ARBA00005505"/>
    </source>
</evidence>
<evidence type="ECO:0000256" key="5">
    <source>
        <dbReference type="ARBA" id="ARBA00022741"/>
    </source>
</evidence>
<evidence type="ECO:0000256" key="7">
    <source>
        <dbReference type="ARBA" id="ARBA00022840"/>
    </source>
</evidence>
<dbReference type="GO" id="GO:0106310">
    <property type="term" value="F:protein serine kinase activity"/>
    <property type="evidence" value="ECO:0007669"/>
    <property type="project" value="RHEA"/>
</dbReference>
<feature type="domain" description="Protein kinase" evidence="11">
    <location>
        <begin position="73"/>
        <end position="327"/>
    </location>
</feature>
<evidence type="ECO:0000256" key="6">
    <source>
        <dbReference type="ARBA" id="ARBA00022777"/>
    </source>
</evidence>
<proteinExistence type="inferred from homology"/>
<dbReference type="GO" id="GO:0005737">
    <property type="term" value="C:cytoplasm"/>
    <property type="evidence" value="ECO:0007669"/>
    <property type="project" value="TreeGrafter"/>
</dbReference>
<comment type="similarity">
    <text evidence="1">Belongs to the protein kinase superfamily. CAMK Ser/Thr protein kinase family. PIM subfamily.</text>
</comment>
<keyword evidence="3" id="KW-0723">Serine/threonine-protein kinase</keyword>
<dbReference type="GO" id="GO:0004674">
    <property type="term" value="F:protein serine/threonine kinase activity"/>
    <property type="evidence" value="ECO:0007669"/>
    <property type="project" value="UniProtKB-KW"/>
</dbReference>
<comment type="catalytic activity">
    <reaction evidence="9">
        <text>L-seryl-[protein] + ATP = O-phospho-L-seryl-[protein] + ADP + H(+)</text>
        <dbReference type="Rhea" id="RHEA:17989"/>
        <dbReference type="Rhea" id="RHEA-COMP:9863"/>
        <dbReference type="Rhea" id="RHEA-COMP:11604"/>
        <dbReference type="ChEBI" id="CHEBI:15378"/>
        <dbReference type="ChEBI" id="CHEBI:29999"/>
        <dbReference type="ChEBI" id="CHEBI:30616"/>
        <dbReference type="ChEBI" id="CHEBI:83421"/>
        <dbReference type="ChEBI" id="CHEBI:456216"/>
        <dbReference type="EC" id="2.7.11.1"/>
    </reaction>
</comment>
<dbReference type="EMBL" id="SRMA01027058">
    <property type="protein sequence ID" value="TRY60334.1"/>
    <property type="molecule type" value="Genomic_DNA"/>
</dbReference>
<dbReference type="EC" id="2.7.11.1" evidence="2"/>
<dbReference type="PROSITE" id="PS50011">
    <property type="entry name" value="PROTEIN_KINASE_DOM"/>
    <property type="match status" value="1"/>
</dbReference>
<dbReference type="Pfam" id="PF00069">
    <property type="entry name" value="Pkinase"/>
    <property type="match status" value="1"/>
</dbReference>
<dbReference type="Gene3D" id="3.30.200.20">
    <property type="entry name" value="Phosphorylase Kinase, domain 1"/>
    <property type="match status" value="1"/>
</dbReference>
<keyword evidence="6" id="KW-0418">Kinase</keyword>
<protein>
    <recommendedName>
        <fullName evidence="2">non-specific serine/threonine protein kinase</fullName>
        <ecNumber evidence="2">2.7.11.1</ecNumber>
    </recommendedName>
</protein>
<sequence>MFALGQEGNKETIEVPCERSEASVSETSNVDVPKATTDCQAPGSCDEVPEENTGESEDLAKYIAASKEFKKRYIIGRTLGSGANGVVYLATRVADGAQVAYKCTPIHLTDLVTVREHPCPVPKEVALHQRANKGPSAPEIVQLLDWSMDSDNYMMVMEYPAPCQNLDEFIVKRGKVREGEVRVIMKQAISAAQTCIERGVVHTDIKPGNILINPTTLKIKLIDFGCGEFLTWKRYGFFNGTLAIRPPEYEETCRFGGKPATVWILGTLLFNMVFWRNAKRSHFAKAKELVQARVDLSEECTNFLCGCLETNPSRRFHLKNLLKHEWFEPEQPSSILGKCFRWVRQSFHRGGTSGSRQS</sequence>
<keyword evidence="13" id="KW-1185">Reference proteome</keyword>
<evidence type="ECO:0000313" key="13">
    <source>
        <dbReference type="Proteomes" id="UP000316079"/>
    </source>
</evidence>
<evidence type="ECO:0000256" key="9">
    <source>
        <dbReference type="ARBA" id="ARBA00048679"/>
    </source>
</evidence>
<evidence type="ECO:0000256" key="10">
    <source>
        <dbReference type="SAM" id="MobiDB-lite"/>
    </source>
</evidence>
<keyword evidence="5" id="KW-0547">Nucleotide-binding</keyword>
<dbReference type="SMART" id="SM00220">
    <property type="entry name" value="S_TKc"/>
    <property type="match status" value="1"/>
</dbReference>
<evidence type="ECO:0000256" key="2">
    <source>
        <dbReference type="ARBA" id="ARBA00012513"/>
    </source>
</evidence>
<dbReference type="InterPro" id="IPR011009">
    <property type="entry name" value="Kinase-like_dom_sf"/>
</dbReference>
<accession>A0A553N4H6</accession>
<dbReference type="STRING" id="623744.A0A553N4H6"/>
<name>A0A553N4H6_9TELE</name>
<dbReference type="OrthoDB" id="25592at2759"/>
<evidence type="ECO:0000256" key="4">
    <source>
        <dbReference type="ARBA" id="ARBA00022679"/>
    </source>
</evidence>
<dbReference type="InterPro" id="IPR000719">
    <property type="entry name" value="Prot_kinase_dom"/>
</dbReference>
<feature type="region of interest" description="Disordered" evidence="10">
    <location>
        <begin position="1"/>
        <end position="53"/>
    </location>
</feature>
<dbReference type="InterPro" id="IPR008271">
    <property type="entry name" value="Ser/Thr_kinase_AS"/>
</dbReference>
<evidence type="ECO:0000313" key="12">
    <source>
        <dbReference type="EMBL" id="TRY60334.1"/>
    </source>
</evidence>
<feature type="compositionally biased region" description="Basic and acidic residues" evidence="10">
    <location>
        <begin position="8"/>
        <end position="21"/>
    </location>
</feature>
<dbReference type="Gene3D" id="1.10.510.10">
    <property type="entry name" value="Transferase(Phosphotransferase) domain 1"/>
    <property type="match status" value="1"/>
</dbReference>
<keyword evidence="7" id="KW-0067">ATP-binding</keyword>
<evidence type="ECO:0000256" key="3">
    <source>
        <dbReference type="ARBA" id="ARBA00022527"/>
    </source>
</evidence>
<dbReference type="PANTHER" id="PTHR22984">
    <property type="entry name" value="SERINE/THREONINE-PROTEIN KINASE PIM"/>
    <property type="match status" value="1"/>
</dbReference>
<keyword evidence="4" id="KW-0808">Transferase</keyword>
<dbReference type="PANTHER" id="PTHR22984:SF11">
    <property type="entry name" value="AURORA KINASE-RELATED"/>
    <property type="match status" value="1"/>
</dbReference>
<dbReference type="GO" id="GO:0007346">
    <property type="term" value="P:regulation of mitotic cell cycle"/>
    <property type="evidence" value="ECO:0007669"/>
    <property type="project" value="TreeGrafter"/>
</dbReference>
<dbReference type="InterPro" id="IPR051138">
    <property type="entry name" value="PIM_Ser/Thr_kinase"/>
</dbReference>